<evidence type="ECO:0000313" key="2">
    <source>
        <dbReference type="EMBL" id="MEL1252143.1"/>
    </source>
</evidence>
<protein>
    <submittedName>
        <fullName evidence="2">DUF4960 domain-containing protein</fullName>
    </submittedName>
</protein>
<dbReference type="Pfam" id="PF16324">
    <property type="entry name" value="DUF4960"/>
    <property type="match status" value="1"/>
</dbReference>
<name>A0ABU9IJQ6_9FLAO</name>
<sequence length="384" mass="41807">MKNYNKRTFFYQVVLFGFLSLLIISCDARDNYNDDADSKLNILESVSINGVPASIDNLSGVISVVLPNTTNLEAVLLETETPSGVVSLPASGTTVNLKSNASIAVTFSNSKRNYVIDYKILPSRIAFINEASDIAGIADDDTKAFAQWAKETYKEDFVYIAFNDLTIQSLAEVNVLLFYHDQVGSSALPSAILNKKNVITQFVVEGGKMLTGGMANSYIAEIGRDKSGLLTIRSNGAGGNNNDIWSIDAGVNFQNDQRNSPVFNITTVISTDSNGYFPVINGGFKEDHNTMWDLAPLLAPGHQLGQFAEFQRLYGGKVLATWSGVSDDAVAGIIEFMPTPVFAGTIIGIGFGGMEWSMNDGRINTYDNNVKGIYRNSIDYLRTK</sequence>
<dbReference type="PROSITE" id="PS51257">
    <property type="entry name" value="PROKAR_LIPOPROTEIN"/>
    <property type="match status" value="1"/>
</dbReference>
<evidence type="ECO:0000259" key="1">
    <source>
        <dbReference type="Pfam" id="PF16324"/>
    </source>
</evidence>
<reference evidence="2 3" key="1">
    <citation type="submission" date="2024-04" db="EMBL/GenBank/DDBJ databases">
        <title>Flavobacterium sp. DGU38 16S ribosomal RNA gene Genome sequencing and assembly.</title>
        <authorList>
            <person name="Park S."/>
        </authorList>
    </citation>
    <scope>NUCLEOTIDE SEQUENCE [LARGE SCALE GENOMIC DNA]</scope>
    <source>
        <strain evidence="2 3">DGU38</strain>
    </source>
</reference>
<gene>
    <name evidence="2" type="ORF">AAEO57_00020</name>
</gene>
<dbReference type="RefSeq" id="WP_341688211.1">
    <property type="nucleotide sequence ID" value="NZ_JBBYHS010000001.1"/>
</dbReference>
<keyword evidence="3" id="KW-1185">Reference proteome</keyword>
<proteinExistence type="predicted"/>
<feature type="domain" description="DUF4960" evidence="1">
    <location>
        <begin position="127"/>
        <end position="381"/>
    </location>
</feature>
<dbReference type="InterPro" id="IPR032526">
    <property type="entry name" value="DUF4960"/>
</dbReference>
<dbReference type="EMBL" id="JBBYHS010000001">
    <property type="protein sequence ID" value="MEL1252143.1"/>
    <property type="molecule type" value="Genomic_DNA"/>
</dbReference>
<evidence type="ECO:0000313" key="3">
    <source>
        <dbReference type="Proteomes" id="UP001485226"/>
    </source>
</evidence>
<dbReference type="Proteomes" id="UP001485226">
    <property type="component" value="Unassembled WGS sequence"/>
</dbReference>
<comment type="caution">
    <text evidence="2">The sequence shown here is derived from an EMBL/GenBank/DDBJ whole genome shotgun (WGS) entry which is preliminary data.</text>
</comment>
<organism evidence="2 3">
    <name type="scientific">Flavobacterium calami</name>
    <dbReference type="NCBI Taxonomy" id="3139144"/>
    <lineage>
        <taxon>Bacteria</taxon>
        <taxon>Pseudomonadati</taxon>
        <taxon>Bacteroidota</taxon>
        <taxon>Flavobacteriia</taxon>
        <taxon>Flavobacteriales</taxon>
        <taxon>Flavobacteriaceae</taxon>
        <taxon>Flavobacterium</taxon>
    </lineage>
</organism>
<accession>A0ABU9IJQ6</accession>